<sequence>MQAFWKCVIIAALLVCGTMAQHSFRRPTKVTTSCCESVSKGRINFKVTGYKWQNALDPCVEAVIFYTEKGQVCSDPTARWVEKKMEEVPEM</sequence>
<dbReference type="InterPro" id="IPR036048">
    <property type="entry name" value="Interleukin_8-like_sf"/>
</dbReference>
<name>A0A9D3PE30_MEGAT</name>
<evidence type="ECO:0000313" key="5">
    <source>
        <dbReference type="Proteomes" id="UP001046870"/>
    </source>
</evidence>
<evidence type="ECO:0000313" key="4">
    <source>
        <dbReference type="EMBL" id="KAG7457087.1"/>
    </source>
</evidence>
<dbReference type="OrthoDB" id="9930747at2759"/>
<keyword evidence="1" id="KW-0202">Cytokine</keyword>
<evidence type="ECO:0000256" key="2">
    <source>
        <dbReference type="SAM" id="SignalP"/>
    </source>
</evidence>
<accession>A0A9D3PE30</accession>
<dbReference type="Gene3D" id="2.40.50.40">
    <property type="match status" value="1"/>
</dbReference>
<dbReference type="Proteomes" id="UP001046870">
    <property type="component" value="Chromosome 22"/>
</dbReference>
<dbReference type="InterPro" id="IPR001811">
    <property type="entry name" value="Chemokine_IL8-like_dom"/>
</dbReference>
<comment type="caution">
    <text evidence="4">The sequence shown here is derived from an EMBL/GenBank/DDBJ whole genome shotgun (WGS) entry which is preliminary data.</text>
</comment>
<dbReference type="GO" id="GO:0006955">
    <property type="term" value="P:immune response"/>
    <property type="evidence" value="ECO:0007669"/>
    <property type="project" value="InterPro"/>
</dbReference>
<feature type="signal peptide" evidence="2">
    <location>
        <begin position="1"/>
        <end position="20"/>
    </location>
</feature>
<dbReference type="GO" id="GO:0008009">
    <property type="term" value="F:chemokine activity"/>
    <property type="evidence" value="ECO:0007669"/>
    <property type="project" value="InterPro"/>
</dbReference>
<reference evidence="4" key="1">
    <citation type="submission" date="2021-01" db="EMBL/GenBank/DDBJ databases">
        <authorList>
            <person name="Zahm M."/>
            <person name="Roques C."/>
            <person name="Cabau C."/>
            <person name="Klopp C."/>
            <person name="Donnadieu C."/>
            <person name="Jouanno E."/>
            <person name="Lampietro C."/>
            <person name="Louis A."/>
            <person name="Herpin A."/>
            <person name="Echchiki A."/>
            <person name="Berthelot C."/>
            <person name="Parey E."/>
            <person name="Roest-Crollius H."/>
            <person name="Braasch I."/>
            <person name="Postlethwait J."/>
            <person name="Bobe J."/>
            <person name="Montfort J."/>
            <person name="Bouchez O."/>
            <person name="Begum T."/>
            <person name="Mejri S."/>
            <person name="Adams A."/>
            <person name="Chen W.-J."/>
            <person name="Guiguen Y."/>
        </authorList>
    </citation>
    <scope>NUCLEOTIDE SEQUENCE</scope>
    <source>
        <strain evidence="4">YG-15Mar2019-1</strain>
        <tissue evidence="4">Brain</tissue>
    </source>
</reference>
<evidence type="ECO:0000256" key="1">
    <source>
        <dbReference type="ARBA" id="ARBA00022514"/>
    </source>
</evidence>
<proteinExistence type="predicted"/>
<dbReference type="SUPFAM" id="SSF54117">
    <property type="entry name" value="Interleukin 8-like chemokines"/>
    <property type="match status" value="1"/>
</dbReference>
<protein>
    <recommendedName>
        <fullName evidence="3">Chemokine interleukin-8-like domain-containing protein</fullName>
    </recommendedName>
</protein>
<organism evidence="4 5">
    <name type="scientific">Megalops atlanticus</name>
    <name type="common">Tarpon</name>
    <name type="synonym">Clupea gigantea</name>
    <dbReference type="NCBI Taxonomy" id="7932"/>
    <lineage>
        <taxon>Eukaryota</taxon>
        <taxon>Metazoa</taxon>
        <taxon>Chordata</taxon>
        <taxon>Craniata</taxon>
        <taxon>Vertebrata</taxon>
        <taxon>Euteleostomi</taxon>
        <taxon>Actinopterygii</taxon>
        <taxon>Neopterygii</taxon>
        <taxon>Teleostei</taxon>
        <taxon>Elopiformes</taxon>
        <taxon>Megalopidae</taxon>
        <taxon>Megalops</taxon>
    </lineage>
</organism>
<dbReference type="SMART" id="SM00199">
    <property type="entry name" value="SCY"/>
    <property type="match status" value="1"/>
</dbReference>
<feature type="chain" id="PRO_5038542916" description="Chemokine interleukin-8-like domain-containing protein" evidence="2">
    <location>
        <begin position="21"/>
        <end position="91"/>
    </location>
</feature>
<keyword evidence="5" id="KW-1185">Reference proteome</keyword>
<feature type="domain" description="Chemokine interleukin-8-like" evidence="3">
    <location>
        <begin position="31"/>
        <end position="88"/>
    </location>
</feature>
<dbReference type="GO" id="GO:0005615">
    <property type="term" value="C:extracellular space"/>
    <property type="evidence" value="ECO:0007669"/>
    <property type="project" value="UniProtKB-KW"/>
</dbReference>
<dbReference type="AlphaFoldDB" id="A0A9D3PE30"/>
<dbReference type="Pfam" id="PF00048">
    <property type="entry name" value="IL8"/>
    <property type="match status" value="1"/>
</dbReference>
<gene>
    <name evidence="4" type="ORF">MATL_G00242860</name>
</gene>
<dbReference type="EMBL" id="JAFDVH010000022">
    <property type="protein sequence ID" value="KAG7457087.1"/>
    <property type="molecule type" value="Genomic_DNA"/>
</dbReference>
<evidence type="ECO:0000259" key="3">
    <source>
        <dbReference type="SMART" id="SM00199"/>
    </source>
</evidence>
<keyword evidence="2" id="KW-0732">Signal</keyword>